<accession>A0ABT6FAR5</accession>
<dbReference type="EMBL" id="JARRAG010000002">
    <property type="protein sequence ID" value="MDG3004681.1"/>
    <property type="molecule type" value="Genomic_DNA"/>
</dbReference>
<name>A0ABT6FAR5_9BACT</name>
<gene>
    <name evidence="1" type="ORF">PZE19_12910</name>
</gene>
<proteinExistence type="predicted"/>
<dbReference type="InterPro" id="IPR019734">
    <property type="entry name" value="TPR_rpt"/>
</dbReference>
<dbReference type="InterPro" id="IPR011990">
    <property type="entry name" value="TPR-like_helical_dom_sf"/>
</dbReference>
<reference evidence="1 2" key="1">
    <citation type="submission" date="2023-03" db="EMBL/GenBank/DDBJ databases">
        <title>Paludisphaera mucosa sp. nov. a novel planctomycete from northern fen.</title>
        <authorList>
            <person name="Ivanova A."/>
        </authorList>
    </citation>
    <scope>NUCLEOTIDE SEQUENCE [LARGE SCALE GENOMIC DNA]</scope>
    <source>
        <strain evidence="1 2">Pla2</strain>
    </source>
</reference>
<dbReference type="SUPFAM" id="SSF48452">
    <property type="entry name" value="TPR-like"/>
    <property type="match status" value="1"/>
</dbReference>
<dbReference type="Pfam" id="PF14559">
    <property type="entry name" value="TPR_19"/>
    <property type="match status" value="1"/>
</dbReference>
<keyword evidence="2" id="KW-1185">Reference proteome</keyword>
<dbReference type="Proteomes" id="UP001216907">
    <property type="component" value="Unassembled WGS sequence"/>
</dbReference>
<dbReference type="Gene3D" id="1.25.40.10">
    <property type="entry name" value="Tetratricopeptide repeat domain"/>
    <property type="match status" value="2"/>
</dbReference>
<dbReference type="RefSeq" id="WP_277861035.1">
    <property type="nucleotide sequence ID" value="NZ_JARRAG010000002.1"/>
</dbReference>
<evidence type="ECO:0000313" key="2">
    <source>
        <dbReference type="Proteomes" id="UP001216907"/>
    </source>
</evidence>
<evidence type="ECO:0008006" key="3">
    <source>
        <dbReference type="Google" id="ProtNLM"/>
    </source>
</evidence>
<organism evidence="1 2">
    <name type="scientific">Paludisphaera mucosa</name>
    <dbReference type="NCBI Taxonomy" id="3030827"/>
    <lineage>
        <taxon>Bacteria</taxon>
        <taxon>Pseudomonadati</taxon>
        <taxon>Planctomycetota</taxon>
        <taxon>Planctomycetia</taxon>
        <taxon>Isosphaerales</taxon>
        <taxon>Isosphaeraceae</taxon>
        <taxon>Paludisphaera</taxon>
    </lineage>
</organism>
<sequence length="586" mass="64475">MASTTRNESEAALALVHEGWNHLMSQRPLAAWGAWQRALRAEPGSTAARKALATLESAHELPLAARKAYRFRQPRTPDQRARWDLRMRAGGADELDAAAAVFERLTEEAPDDVEAWFNRALCLAWRGRDGEAVECLDRVVALEASHDAEGAVEAWTLAEVLRQGGGAEVLADDLRYACSLPRDDEQVDVDELLALFPEIRRIPTPQDPTRPDSKLADLEVLEWLDRPFPAADREGVAASELPQVLATVYVGPGMLRLSSPRVDGLEQAEERLRLLIGDPDEEVERAAAPLPLPFLDAAVWTVRLPEGRDRGDADRWTREVVEDYYEDRWIHRPRQGLDGLSPLAAAHDAHAGDDQAGAKLAAVVRLREQLGARPSSMGLYQGYPFDRLRRRLGLDPVDPASVDHADLSCASPWELRALTPGDLDDHQLGEAFLSAKGLHDDALAAPLADELLRRPDALARADAADLGACLVRRAMQEGRPEEALDRIDQVKPLAAANQKRGLDVWRAEIFARTGRPDEAVEAYRAILDGSFDGARLALDAAETLLDAGSPAHARPFLHEAVRLAPAFGLRGVDRRARRLLESMGRD</sequence>
<protein>
    <recommendedName>
        <fullName evidence="3">Tetratricopeptide repeat protein</fullName>
    </recommendedName>
</protein>
<dbReference type="SMART" id="SM00028">
    <property type="entry name" value="TPR"/>
    <property type="match status" value="2"/>
</dbReference>
<evidence type="ECO:0000313" key="1">
    <source>
        <dbReference type="EMBL" id="MDG3004681.1"/>
    </source>
</evidence>
<comment type="caution">
    <text evidence="1">The sequence shown here is derived from an EMBL/GenBank/DDBJ whole genome shotgun (WGS) entry which is preliminary data.</text>
</comment>